<dbReference type="InterPro" id="IPR001387">
    <property type="entry name" value="Cro/C1-type_HTH"/>
</dbReference>
<evidence type="ECO:0000256" key="2">
    <source>
        <dbReference type="SAM" id="MobiDB-lite"/>
    </source>
</evidence>
<gene>
    <name evidence="4" type="ORF">ACFOUO_09825</name>
</gene>
<dbReference type="EMBL" id="JBHSAP010000009">
    <property type="protein sequence ID" value="MFC4077113.1"/>
    <property type="molecule type" value="Genomic_DNA"/>
</dbReference>
<feature type="compositionally biased region" description="Basic residues" evidence="2">
    <location>
        <begin position="8"/>
        <end position="17"/>
    </location>
</feature>
<reference evidence="5" key="1">
    <citation type="journal article" date="2019" name="Int. J. Syst. Evol. Microbiol.">
        <title>The Global Catalogue of Microorganisms (GCM) 10K type strain sequencing project: providing services to taxonomists for standard genome sequencing and annotation.</title>
        <authorList>
            <consortium name="The Broad Institute Genomics Platform"/>
            <consortium name="The Broad Institute Genome Sequencing Center for Infectious Disease"/>
            <person name="Wu L."/>
            <person name="Ma J."/>
        </authorList>
    </citation>
    <scope>NUCLEOTIDE SEQUENCE [LARGE SCALE GENOMIC DNA]</scope>
    <source>
        <strain evidence="5">IBRC-M 10813</strain>
    </source>
</reference>
<protein>
    <submittedName>
        <fullName evidence="4">Helix-turn-helix domain-containing protein</fullName>
    </submittedName>
</protein>
<organism evidence="4 5">
    <name type="scientific">Salinithrix halophila</name>
    <dbReference type="NCBI Taxonomy" id="1485204"/>
    <lineage>
        <taxon>Bacteria</taxon>
        <taxon>Bacillati</taxon>
        <taxon>Bacillota</taxon>
        <taxon>Bacilli</taxon>
        <taxon>Bacillales</taxon>
        <taxon>Thermoactinomycetaceae</taxon>
        <taxon>Salinithrix</taxon>
    </lineage>
</organism>
<dbReference type="PANTHER" id="PTHR46558:SF11">
    <property type="entry name" value="HTH-TYPE TRANSCRIPTIONAL REGULATOR XRE"/>
    <property type="match status" value="1"/>
</dbReference>
<accession>A0ABV8JDU4</accession>
<evidence type="ECO:0000256" key="1">
    <source>
        <dbReference type="ARBA" id="ARBA00023125"/>
    </source>
</evidence>
<keyword evidence="5" id="KW-1185">Reference proteome</keyword>
<evidence type="ECO:0000313" key="4">
    <source>
        <dbReference type="EMBL" id="MFC4077113.1"/>
    </source>
</evidence>
<comment type="caution">
    <text evidence="4">The sequence shown here is derived from an EMBL/GenBank/DDBJ whole genome shotgun (WGS) entry which is preliminary data.</text>
</comment>
<dbReference type="Proteomes" id="UP001595843">
    <property type="component" value="Unassembled WGS sequence"/>
</dbReference>
<feature type="domain" description="HTH cro/C1-type" evidence="3">
    <location>
        <begin position="6"/>
        <end position="60"/>
    </location>
</feature>
<sequence>MLSERLRSARKGKRMSQKRLAEQCNTTTGTISNYENGYSTPSNDMLTRLADVLDVSVDYLLGRTDAVMPRGNGRNLRTLMDEGELHWDGVPLSEAYLRPVRDLLELVVRERPDKEDKGE</sequence>
<evidence type="ECO:0000259" key="3">
    <source>
        <dbReference type="PROSITE" id="PS50943"/>
    </source>
</evidence>
<dbReference type="SMART" id="SM00530">
    <property type="entry name" value="HTH_XRE"/>
    <property type="match status" value="1"/>
</dbReference>
<dbReference type="Gene3D" id="1.10.260.40">
    <property type="entry name" value="lambda repressor-like DNA-binding domains"/>
    <property type="match status" value="1"/>
</dbReference>
<dbReference type="SUPFAM" id="SSF47413">
    <property type="entry name" value="lambda repressor-like DNA-binding domains"/>
    <property type="match status" value="1"/>
</dbReference>
<keyword evidence="1" id="KW-0238">DNA-binding</keyword>
<dbReference type="InterPro" id="IPR010982">
    <property type="entry name" value="Lambda_DNA-bd_dom_sf"/>
</dbReference>
<dbReference type="Pfam" id="PF01381">
    <property type="entry name" value="HTH_3"/>
    <property type="match status" value="1"/>
</dbReference>
<proteinExistence type="predicted"/>
<name>A0ABV8JDU4_9BACL</name>
<dbReference type="PANTHER" id="PTHR46558">
    <property type="entry name" value="TRACRIPTIONAL REGULATORY PROTEIN-RELATED-RELATED"/>
    <property type="match status" value="1"/>
</dbReference>
<dbReference type="RefSeq" id="WP_380704650.1">
    <property type="nucleotide sequence ID" value="NZ_JBHSAP010000009.1"/>
</dbReference>
<feature type="region of interest" description="Disordered" evidence="2">
    <location>
        <begin position="1"/>
        <end position="22"/>
    </location>
</feature>
<dbReference type="PROSITE" id="PS50943">
    <property type="entry name" value="HTH_CROC1"/>
    <property type="match status" value="1"/>
</dbReference>
<evidence type="ECO:0000313" key="5">
    <source>
        <dbReference type="Proteomes" id="UP001595843"/>
    </source>
</evidence>
<dbReference type="CDD" id="cd00093">
    <property type="entry name" value="HTH_XRE"/>
    <property type="match status" value="1"/>
</dbReference>